<feature type="transmembrane region" description="Helical" evidence="1">
    <location>
        <begin position="39"/>
        <end position="57"/>
    </location>
</feature>
<feature type="transmembrane region" description="Helical" evidence="1">
    <location>
        <begin position="112"/>
        <end position="132"/>
    </location>
</feature>
<feature type="transmembrane region" description="Helical" evidence="1">
    <location>
        <begin position="139"/>
        <end position="158"/>
    </location>
</feature>
<feature type="transmembrane region" description="Helical" evidence="1">
    <location>
        <begin position="164"/>
        <end position="182"/>
    </location>
</feature>
<keyword evidence="3" id="KW-1185">Reference proteome</keyword>
<accession>A0ABS3VML9</accession>
<evidence type="ECO:0000256" key="1">
    <source>
        <dbReference type="SAM" id="Phobius"/>
    </source>
</evidence>
<feature type="transmembrane region" description="Helical" evidence="1">
    <location>
        <begin position="7"/>
        <end position="27"/>
    </location>
</feature>
<dbReference type="EMBL" id="WVUH01000036">
    <property type="protein sequence ID" value="MBO4205778.1"/>
    <property type="molecule type" value="Genomic_DNA"/>
</dbReference>
<proteinExistence type="predicted"/>
<organism evidence="2 3">
    <name type="scientific">Micromonospora echinofusca</name>
    <dbReference type="NCBI Taxonomy" id="47858"/>
    <lineage>
        <taxon>Bacteria</taxon>
        <taxon>Bacillati</taxon>
        <taxon>Actinomycetota</taxon>
        <taxon>Actinomycetes</taxon>
        <taxon>Micromonosporales</taxon>
        <taxon>Micromonosporaceae</taxon>
        <taxon>Micromonospora</taxon>
    </lineage>
</organism>
<evidence type="ECO:0000313" key="2">
    <source>
        <dbReference type="EMBL" id="MBO4205778.1"/>
    </source>
</evidence>
<evidence type="ECO:0000313" key="3">
    <source>
        <dbReference type="Proteomes" id="UP000823521"/>
    </source>
</evidence>
<keyword evidence="1" id="KW-0472">Membrane</keyword>
<keyword evidence="1" id="KW-0812">Transmembrane</keyword>
<keyword evidence="1" id="KW-1133">Transmembrane helix</keyword>
<reference evidence="2 3" key="1">
    <citation type="submission" date="2019-12" db="EMBL/GenBank/DDBJ databases">
        <title>Whole genome sequencing of endophytic Actinobacterium Micromonospora sp. MPMI6T.</title>
        <authorList>
            <person name="Evv R."/>
            <person name="Podile A.R."/>
        </authorList>
    </citation>
    <scope>NUCLEOTIDE SEQUENCE [LARGE SCALE GENOMIC DNA]</scope>
    <source>
        <strain evidence="2 3">MPMI6</strain>
    </source>
</reference>
<comment type="caution">
    <text evidence="2">The sequence shown here is derived from an EMBL/GenBank/DDBJ whole genome shotgun (WGS) entry which is preliminary data.</text>
</comment>
<gene>
    <name evidence="2" type="ORF">GSF22_07130</name>
</gene>
<dbReference type="RefSeq" id="WP_208812085.1">
    <property type="nucleotide sequence ID" value="NZ_WVUH01000036.1"/>
</dbReference>
<name>A0ABS3VML9_MICEH</name>
<sequence>MGITGFLRFGAGCAVVLGTSIAVPGLIEIGTGETAATSLVLALGVAFGAPAIAALHLRQRETSGRLGAVAFAVNVIGMGLFAAVAFALNTVLFHLPADVAREVQTGPTRPVFLGSALVFVVGSILFGVAMWRAGVFPRVAAAVYAVAVPSLALLAPLPDSPLTGLLHGVAGGVMVWLGAVLWRQPSHRYRHGGPALAR</sequence>
<protein>
    <submittedName>
        <fullName evidence="2">Uncharacterized protein</fullName>
    </submittedName>
</protein>
<dbReference type="Proteomes" id="UP000823521">
    <property type="component" value="Unassembled WGS sequence"/>
</dbReference>
<feature type="transmembrane region" description="Helical" evidence="1">
    <location>
        <begin position="69"/>
        <end position="92"/>
    </location>
</feature>